<dbReference type="OrthoDB" id="9798651at2"/>
<keyword evidence="7" id="KW-1185">Reference proteome</keyword>
<dbReference type="InterPro" id="IPR036388">
    <property type="entry name" value="WH-like_DNA-bd_sf"/>
</dbReference>
<dbReference type="PANTHER" id="PTHR30363">
    <property type="entry name" value="HTH-TYPE TRANSCRIPTIONAL REGULATOR SRLR-RELATED"/>
    <property type="match status" value="1"/>
</dbReference>
<name>A0A3N4M4X4_9BACT</name>
<dbReference type="PRINTS" id="PR00037">
    <property type="entry name" value="HTHLACR"/>
</dbReference>
<dbReference type="SMART" id="SM01134">
    <property type="entry name" value="DeoRC"/>
    <property type="match status" value="1"/>
</dbReference>
<dbReference type="Pfam" id="PF00455">
    <property type="entry name" value="DeoRC"/>
    <property type="match status" value="1"/>
</dbReference>
<evidence type="ECO:0000313" key="7">
    <source>
        <dbReference type="Proteomes" id="UP000279089"/>
    </source>
</evidence>
<dbReference type="GO" id="GO:0003677">
    <property type="term" value="F:DNA binding"/>
    <property type="evidence" value="ECO:0007669"/>
    <property type="project" value="UniProtKB-KW"/>
</dbReference>
<sequence length="247" mass="27393">MLKEERQNFILHEINVHNKVLTTYLVEKLTVSEDTIRRDLNELAEAGRIIKVHGGALSRSFHNSSHTDIYSLAEKRLIARKAVNLIQDGMFVFSTGGTTILEMARILPENLRATFFTGSLPAAFEYVAHPHIDVIIIGDRLSKNSRITVGGAAIAQIRQVKADLCFLGTNAIDIHAGLTDNDLDVVQIKKAMVESSSRVISLSISEKINTSQRLKVCDATDIDTLITELDPNDLLLKPYREAGMEVL</sequence>
<dbReference type="PROSITE" id="PS51000">
    <property type="entry name" value="HTH_DEOR_2"/>
    <property type="match status" value="1"/>
</dbReference>
<dbReference type="InterPro" id="IPR018356">
    <property type="entry name" value="Tscrpt_reg_HTH_DeoR_CS"/>
</dbReference>
<keyword evidence="4" id="KW-0804">Transcription</keyword>
<dbReference type="Gene3D" id="3.40.50.1360">
    <property type="match status" value="1"/>
</dbReference>
<dbReference type="InterPro" id="IPR050313">
    <property type="entry name" value="Carb_Metab_HTH_regulators"/>
</dbReference>
<evidence type="ECO:0000259" key="5">
    <source>
        <dbReference type="PROSITE" id="PS51000"/>
    </source>
</evidence>
<feature type="domain" description="HTH deoR-type" evidence="5">
    <location>
        <begin position="3"/>
        <end position="58"/>
    </location>
</feature>
<accession>A0A3N4M4X4</accession>
<dbReference type="GO" id="GO:0003700">
    <property type="term" value="F:DNA-binding transcription factor activity"/>
    <property type="evidence" value="ECO:0007669"/>
    <property type="project" value="InterPro"/>
</dbReference>
<dbReference type="InterPro" id="IPR037171">
    <property type="entry name" value="NagB/RpiA_transferase-like"/>
</dbReference>
<evidence type="ECO:0000256" key="2">
    <source>
        <dbReference type="ARBA" id="ARBA00023015"/>
    </source>
</evidence>
<keyword evidence="2" id="KW-0805">Transcription regulation</keyword>
<protein>
    <submittedName>
        <fullName evidence="6">DeoR/GlpR transcriptional regulator</fullName>
    </submittedName>
</protein>
<dbReference type="InterPro" id="IPR036390">
    <property type="entry name" value="WH_DNA-bd_sf"/>
</dbReference>
<reference evidence="7" key="1">
    <citation type="submission" date="2018-11" db="EMBL/GenBank/DDBJ databases">
        <title>Chitinophaga lutea sp.nov., isolate from arsenic contaminated soil.</title>
        <authorList>
            <person name="Zong Y."/>
        </authorList>
    </citation>
    <scope>NUCLEOTIDE SEQUENCE [LARGE SCALE GENOMIC DNA]</scope>
    <source>
        <strain evidence="7">YLT18</strain>
    </source>
</reference>
<dbReference type="Gene3D" id="1.10.10.10">
    <property type="entry name" value="Winged helix-like DNA-binding domain superfamily/Winged helix DNA-binding domain"/>
    <property type="match status" value="1"/>
</dbReference>
<evidence type="ECO:0000313" key="6">
    <source>
        <dbReference type="EMBL" id="RPD38192.1"/>
    </source>
</evidence>
<dbReference type="InterPro" id="IPR001034">
    <property type="entry name" value="DeoR_HTH"/>
</dbReference>
<dbReference type="Proteomes" id="UP000279089">
    <property type="component" value="Unassembled WGS sequence"/>
</dbReference>
<evidence type="ECO:0000256" key="1">
    <source>
        <dbReference type="ARBA" id="ARBA00022491"/>
    </source>
</evidence>
<dbReference type="AlphaFoldDB" id="A0A3N4M4X4"/>
<gene>
    <name evidence="6" type="ORF">EG028_26395</name>
</gene>
<dbReference type="SMART" id="SM00420">
    <property type="entry name" value="HTH_DEOR"/>
    <property type="match status" value="1"/>
</dbReference>
<keyword evidence="3" id="KW-0238">DNA-binding</keyword>
<dbReference type="InterPro" id="IPR014036">
    <property type="entry name" value="DeoR-like_C"/>
</dbReference>
<proteinExistence type="predicted"/>
<dbReference type="SUPFAM" id="SSF100950">
    <property type="entry name" value="NagB/RpiA/CoA transferase-like"/>
    <property type="match status" value="1"/>
</dbReference>
<dbReference type="PROSITE" id="PS00894">
    <property type="entry name" value="HTH_DEOR_1"/>
    <property type="match status" value="1"/>
</dbReference>
<dbReference type="EMBL" id="RMBX01000017">
    <property type="protein sequence ID" value="RPD38192.1"/>
    <property type="molecule type" value="Genomic_DNA"/>
</dbReference>
<dbReference type="PANTHER" id="PTHR30363:SF4">
    <property type="entry name" value="GLYCEROL-3-PHOSPHATE REGULON REPRESSOR"/>
    <property type="match status" value="1"/>
</dbReference>
<organism evidence="6 7">
    <name type="scientific">Chitinophaga barathri</name>
    <dbReference type="NCBI Taxonomy" id="1647451"/>
    <lineage>
        <taxon>Bacteria</taxon>
        <taxon>Pseudomonadati</taxon>
        <taxon>Bacteroidota</taxon>
        <taxon>Chitinophagia</taxon>
        <taxon>Chitinophagales</taxon>
        <taxon>Chitinophagaceae</taxon>
        <taxon>Chitinophaga</taxon>
    </lineage>
</organism>
<keyword evidence="1" id="KW-0678">Repressor</keyword>
<evidence type="ECO:0000256" key="4">
    <source>
        <dbReference type="ARBA" id="ARBA00023163"/>
    </source>
</evidence>
<dbReference type="Pfam" id="PF08220">
    <property type="entry name" value="HTH_DeoR"/>
    <property type="match status" value="1"/>
</dbReference>
<dbReference type="SUPFAM" id="SSF46785">
    <property type="entry name" value="Winged helix' DNA-binding domain"/>
    <property type="match status" value="1"/>
</dbReference>
<comment type="caution">
    <text evidence="6">The sequence shown here is derived from an EMBL/GenBank/DDBJ whole genome shotgun (WGS) entry which is preliminary data.</text>
</comment>
<dbReference type="RefSeq" id="WP_120515943.1">
    <property type="nucleotide sequence ID" value="NZ_QXZY01000004.1"/>
</dbReference>
<evidence type="ECO:0000256" key="3">
    <source>
        <dbReference type="ARBA" id="ARBA00023125"/>
    </source>
</evidence>